<evidence type="ECO:0000313" key="4">
    <source>
        <dbReference type="EMBL" id="BDG05966.1"/>
    </source>
</evidence>
<evidence type="ECO:0000256" key="1">
    <source>
        <dbReference type="SAM" id="MobiDB-lite"/>
    </source>
</evidence>
<sequence length="259" mass="28240">MRGAVVAVVAALALPGVARAEFEGVLESRITVGAAQATGTVRTWISSAGIRSETEVSSARAEQAGVPKQQRTIILKMAEPNRSYMLDDARRTYYVHDAEPGASQDDEKYTVRRLGKATVAGHPCESVAVSTESGRESEVCVAEDLIVSEAWFRAFQERESGGRHGLFKALADAGVKGLPIRWVSRTKDGTDAFRMELVSAKREKVPASKFEIPAGYTKAETAPGMSPEMAKRMEEAMKNMSPEQRKQMEEAMKRMKGGK</sequence>
<accession>A0ABN6MYG9</accession>
<dbReference type="InterPro" id="IPR025524">
    <property type="entry name" value="DUF4412"/>
</dbReference>
<name>A0ABN6MYG9_9BACT</name>
<feature type="chain" id="PRO_5047514971" description="DUF4412 domain-containing protein" evidence="2">
    <location>
        <begin position="21"/>
        <end position="259"/>
    </location>
</feature>
<feature type="compositionally biased region" description="Basic and acidic residues" evidence="1">
    <location>
        <begin position="237"/>
        <end position="253"/>
    </location>
</feature>
<proteinExistence type="predicted"/>
<evidence type="ECO:0000259" key="3">
    <source>
        <dbReference type="Pfam" id="PF14371"/>
    </source>
</evidence>
<keyword evidence="5" id="KW-1185">Reference proteome</keyword>
<feature type="region of interest" description="Disordered" evidence="1">
    <location>
        <begin position="237"/>
        <end position="259"/>
    </location>
</feature>
<evidence type="ECO:0000256" key="2">
    <source>
        <dbReference type="SAM" id="SignalP"/>
    </source>
</evidence>
<feature type="domain" description="DUF4412" evidence="3">
    <location>
        <begin position="22"/>
        <end position="216"/>
    </location>
</feature>
<feature type="signal peptide" evidence="2">
    <location>
        <begin position="1"/>
        <end position="20"/>
    </location>
</feature>
<dbReference type="Pfam" id="PF14371">
    <property type="entry name" value="DUF4412"/>
    <property type="match status" value="1"/>
</dbReference>
<dbReference type="Proteomes" id="UP001162891">
    <property type="component" value="Chromosome"/>
</dbReference>
<reference evidence="5" key="1">
    <citation type="journal article" date="2022" name="Int. J. Syst. Evol. Microbiol.">
        <title>Anaeromyxobacter oryzae sp. nov., Anaeromyxobacter diazotrophicus sp. nov. and Anaeromyxobacter paludicola sp. nov., isolated from paddy soils.</title>
        <authorList>
            <person name="Itoh H."/>
            <person name="Xu Z."/>
            <person name="Mise K."/>
            <person name="Masuda Y."/>
            <person name="Ushijima N."/>
            <person name="Hayakawa C."/>
            <person name="Shiratori Y."/>
            <person name="Senoo K."/>
        </authorList>
    </citation>
    <scope>NUCLEOTIDE SEQUENCE [LARGE SCALE GENOMIC DNA]</scope>
    <source>
        <strain evidence="5">Red232</strain>
    </source>
</reference>
<protein>
    <recommendedName>
        <fullName evidence="3">DUF4412 domain-containing protein</fullName>
    </recommendedName>
</protein>
<evidence type="ECO:0000313" key="5">
    <source>
        <dbReference type="Proteomes" id="UP001162891"/>
    </source>
</evidence>
<gene>
    <name evidence="4" type="ORF">AMOR_49620</name>
</gene>
<keyword evidence="2" id="KW-0732">Signal</keyword>
<dbReference type="RefSeq" id="WP_248355182.1">
    <property type="nucleotide sequence ID" value="NZ_AP025591.1"/>
</dbReference>
<dbReference type="EMBL" id="AP025591">
    <property type="protein sequence ID" value="BDG05966.1"/>
    <property type="molecule type" value="Genomic_DNA"/>
</dbReference>
<organism evidence="4 5">
    <name type="scientific">Anaeromyxobacter oryzae</name>
    <dbReference type="NCBI Taxonomy" id="2918170"/>
    <lineage>
        <taxon>Bacteria</taxon>
        <taxon>Pseudomonadati</taxon>
        <taxon>Myxococcota</taxon>
        <taxon>Myxococcia</taxon>
        <taxon>Myxococcales</taxon>
        <taxon>Cystobacterineae</taxon>
        <taxon>Anaeromyxobacteraceae</taxon>
        <taxon>Anaeromyxobacter</taxon>
    </lineage>
</organism>